<dbReference type="EMBL" id="CP024446">
    <property type="protein sequence ID" value="ATR79954.1"/>
    <property type="molecule type" value="Genomic_DNA"/>
</dbReference>
<feature type="chain" id="PRO_5013622211" description="Lipoprotein" evidence="1">
    <location>
        <begin position="24"/>
        <end position="559"/>
    </location>
</feature>
<organism evidence="2 3">
    <name type="scientific">Faucicola osloensis</name>
    <name type="common">Moraxella osloensis</name>
    <dbReference type="NCBI Taxonomy" id="34062"/>
    <lineage>
        <taxon>Bacteria</taxon>
        <taxon>Pseudomonadati</taxon>
        <taxon>Pseudomonadota</taxon>
        <taxon>Gammaproteobacteria</taxon>
        <taxon>Moraxellales</taxon>
        <taxon>Moraxellaceae</taxon>
        <taxon>Faucicola</taxon>
    </lineage>
</organism>
<dbReference type="AlphaFoldDB" id="A0A2D2LY38"/>
<dbReference type="PROSITE" id="PS51257">
    <property type="entry name" value="PROKAR_LIPOPROTEIN"/>
    <property type="match status" value="1"/>
</dbReference>
<keyword evidence="2" id="KW-0614">Plasmid</keyword>
<gene>
    <name evidence="2" type="ORF">NP7_11380</name>
</gene>
<accession>A0A2D2LY38</accession>
<evidence type="ECO:0000256" key="1">
    <source>
        <dbReference type="SAM" id="SignalP"/>
    </source>
</evidence>
<reference evidence="3" key="1">
    <citation type="submission" date="2017-10" db="EMBL/GenBank/DDBJ databases">
        <title>Complete genome sequence of Moraxella osloensis NP7 isolated from human skin.</title>
        <authorList>
            <person name="Lee K."/>
            <person name="Lim J.Y."/>
            <person name="Hwang I."/>
        </authorList>
    </citation>
    <scope>NUCLEOTIDE SEQUENCE [LARGE SCALE GENOMIC DNA]</scope>
    <source>
        <strain evidence="3">NP7</strain>
        <plasmid evidence="3">pnp7-3</plasmid>
    </source>
</reference>
<keyword evidence="1" id="KW-0732">Signal</keyword>
<protein>
    <recommendedName>
        <fullName evidence="4">Lipoprotein</fullName>
    </recommendedName>
</protein>
<evidence type="ECO:0000313" key="2">
    <source>
        <dbReference type="EMBL" id="ATR79954.1"/>
    </source>
</evidence>
<feature type="signal peptide" evidence="1">
    <location>
        <begin position="1"/>
        <end position="23"/>
    </location>
</feature>
<sequence length="559" mass="63090">MKHTRFKRAAWISISLVLLTACSTTGSNINQVLGTPAESRSHLLDKQFQDWLKQSLTQQDYTSFNANLKQFSASYHLKDGSIYYESRDDSHNTASAIVVNPNGQFYLAYQTPNTDETMYITNNQSCQTTLHPAIQVFNHVYPRNQRVFHLPLNVIADRQPCPYIDTQLYKADKINVFNQSGFTMPNTLWQTQTGIIDGKSVVYEFGKGDPIEVLKLSNKVNKNTAGQAKVTPKMEYDLQQFLSDPILKVVIDQCGTLIELDKDHSIPDFNAMQGSDWDINRLLIIDPITHRKQFVDSKIDAISQMLWSLSTSLNGKPVINRCLSPQQFSDFNRWQSTFNQLTASYTNQSNGSNSQTAVARLANDSRVEYLNLVDSGLPPDELKKLRQDFSNLKTYGSYSQGKVTHEFTNTAKFKAALQRHGSFENVVKHLNFEPTEITSILGNEFKLVGADYSGAFNAGKYNSLFRSYDNGLGKRFEINEMYLNAENDVKMTIYNEAINFDIIGNPATLQKLKGSIEAGSKDIYDLDFNVGNRSFSMSAEGFSYSEFVALAQKIARQAQ</sequence>
<proteinExistence type="predicted"/>
<evidence type="ECO:0008006" key="4">
    <source>
        <dbReference type="Google" id="ProtNLM"/>
    </source>
</evidence>
<geneLocation type="plasmid" evidence="3">
    <name>pnp7-3</name>
</geneLocation>
<dbReference type="RefSeq" id="WP_100271268.1">
    <property type="nucleotide sequence ID" value="NZ_CP024446.1"/>
</dbReference>
<name>A0A2D2LY38_FAUOS</name>
<dbReference type="Proteomes" id="UP000229340">
    <property type="component" value="Plasmid pNP7-3"/>
</dbReference>
<evidence type="ECO:0000313" key="3">
    <source>
        <dbReference type="Proteomes" id="UP000229340"/>
    </source>
</evidence>